<feature type="domain" description="Nudix hydrolase" evidence="2">
    <location>
        <begin position="41"/>
        <end position="131"/>
    </location>
</feature>
<keyword evidence="5" id="KW-1185">Reference proteome</keyword>
<dbReference type="InterPro" id="IPR015797">
    <property type="entry name" value="NUDIX_hydrolase-like_dom_sf"/>
</dbReference>
<dbReference type="PIRSF" id="PIRSF019423">
    <property type="entry name" value="NMN_biosyn"/>
    <property type="match status" value="1"/>
</dbReference>
<dbReference type="Pfam" id="PF00293">
    <property type="entry name" value="NUDIX"/>
    <property type="match status" value="1"/>
</dbReference>
<dbReference type="InterPro" id="IPR036390">
    <property type="entry name" value="WH_DNA-bd_sf"/>
</dbReference>
<dbReference type="EMBL" id="CP089983">
    <property type="protein sequence ID" value="WXB03458.1"/>
    <property type="molecule type" value="Genomic_DNA"/>
</dbReference>
<dbReference type="Gene3D" id="1.10.10.10">
    <property type="entry name" value="Winged helix-like DNA-binding domain superfamily/Winged helix DNA-binding domain"/>
    <property type="match status" value="1"/>
</dbReference>
<dbReference type="InterPro" id="IPR000086">
    <property type="entry name" value="NUDIX_hydrolase_dom"/>
</dbReference>
<dbReference type="RefSeq" id="WP_394833087.1">
    <property type="nucleotide sequence ID" value="NZ_CP089929.1"/>
</dbReference>
<dbReference type="PANTHER" id="PTHR43736:SF4">
    <property type="entry name" value="SLR1690 PROTEIN"/>
    <property type="match status" value="1"/>
</dbReference>
<proteinExistence type="predicted"/>
<dbReference type="Gene3D" id="3.90.79.10">
    <property type="entry name" value="Nucleoside Triphosphate Pyrophosphohydrolase"/>
    <property type="match status" value="1"/>
</dbReference>
<dbReference type="Pfam" id="PF21906">
    <property type="entry name" value="WHD_NrtR"/>
    <property type="match status" value="1"/>
</dbReference>
<feature type="domain" description="NrtR DNA-binding winged helix" evidence="3">
    <location>
        <begin position="201"/>
        <end position="261"/>
    </location>
</feature>
<evidence type="ECO:0000313" key="4">
    <source>
        <dbReference type="EMBL" id="WXB03458.1"/>
    </source>
</evidence>
<dbReference type="InterPro" id="IPR036388">
    <property type="entry name" value="WH-like_DNA-bd_sf"/>
</dbReference>
<evidence type="ECO:0000259" key="3">
    <source>
        <dbReference type="Pfam" id="PF21906"/>
    </source>
</evidence>
<dbReference type="Proteomes" id="UP001374803">
    <property type="component" value="Chromosome"/>
</dbReference>
<protein>
    <submittedName>
        <fullName evidence="4">NUDIX domain-containing protein</fullName>
    </submittedName>
</protein>
<accession>A0ABZ2KXP0</accession>
<dbReference type="InterPro" id="IPR054105">
    <property type="entry name" value="WHD_NrtR"/>
</dbReference>
<dbReference type="SUPFAM" id="SSF46785">
    <property type="entry name" value="Winged helix' DNA-binding domain"/>
    <property type="match status" value="1"/>
</dbReference>
<organism evidence="4 5">
    <name type="scientific">Pendulispora rubella</name>
    <dbReference type="NCBI Taxonomy" id="2741070"/>
    <lineage>
        <taxon>Bacteria</taxon>
        <taxon>Pseudomonadati</taxon>
        <taxon>Myxococcota</taxon>
        <taxon>Myxococcia</taxon>
        <taxon>Myxococcales</taxon>
        <taxon>Sorangiineae</taxon>
        <taxon>Pendulisporaceae</taxon>
        <taxon>Pendulispora</taxon>
    </lineage>
</organism>
<reference evidence="4" key="1">
    <citation type="submission" date="2021-12" db="EMBL/GenBank/DDBJ databases">
        <title>Discovery of the Pendulisporaceae a myxobacterial family with distinct sporulation behavior and unique specialized metabolism.</title>
        <authorList>
            <person name="Garcia R."/>
            <person name="Popoff A."/>
            <person name="Bader C.D."/>
            <person name="Loehr J."/>
            <person name="Walesch S."/>
            <person name="Walt C."/>
            <person name="Boldt J."/>
            <person name="Bunk B."/>
            <person name="Haeckl F.J.F.P.J."/>
            <person name="Gunesch A.P."/>
            <person name="Birkelbach J."/>
            <person name="Nuebel U."/>
            <person name="Pietschmann T."/>
            <person name="Bach T."/>
            <person name="Mueller R."/>
        </authorList>
    </citation>
    <scope>NUCLEOTIDE SEQUENCE</scope>
    <source>
        <strain evidence="4">MSr11367</strain>
    </source>
</reference>
<dbReference type="PANTHER" id="PTHR43736">
    <property type="entry name" value="ADP-RIBOSE PYROPHOSPHATASE"/>
    <property type="match status" value="1"/>
</dbReference>
<dbReference type="SUPFAM" id="SSF55811">
    <property type="entry name" value="Nudix"/>
    <property type="match status" value="1"/>
</dbReference>
<dbReference type="InterPro" id="IPR011213">
    <property type="entry name" value="NMN_biosyn"/>
</dbReference>
<gene>
    <name evidence="4" type="ORF">LVJ94_41965</name>
</gene>
<feature type="region of interest" description="Disordered" evidence="1">
    <location>
        <begin position="1"/>
        <end position="24"/>
    </location>
</feature>
<evidence type="ECO:0000259" key="2">
    <source>
        <dbReference type="Pfam" id="PF00293"/>
    </source>
</evidence>
<name>A0ABZ2KXP0_9BACT</name>
<sequence>MAAGADRSTKSAGAEPAAAETPEEAAFLERYDPAEFERPSVTVDVVLLTARDGELYTLVVQRADPPAKGRWALPGGFVRIREPLEDAAHRVLRTKCSLESVYVEQLCTFGQPDRDPRMRVISVGYFALVDARRFDRACQAQSGKRHVTMARIVVPWNGETGGDVHLVDAQGESLPLAFDHADILSVAVKRIRGKLDYSPIGFQLLPERFTLLALQSVHETVLGRKLNKDSFRRRMLSSGELVATGEMQSGVDHRPAELYRFLKRSAI</sequence>
<evidence type="ECO:0000256" key="1">
    <source>
        <dbReference type="SAM" id="MobiDB-lite"/>
    </source>
</evidence>
<dbReference type="CDD" id="cd18873">
    <property type="entry name" value="NUDIX_NadM_like"/>
    <property type="match status" value="1"/>
</dbReference>
<evidence type="ECO:0000313" key="5">
    <source>
        <dbReference type="Proteomes" id="UP001374803"/>
    </source>
</evidence>